<protein>
    <submittedName>
        <fullName evidence="2">DUF819 family protein</fullName>
    </submittedName>
</protein>
<feature type="transmembrane region" description="Helical" evidence="1">
    <location>
        <begin position="15"/>
        <end position="31"/>
    </location>
</feature>
<feature type="transmembrane region" description="Helical" evidence="1">
    <location>
        <begin position="238"/>
        <end position="256"/>
    </location>
</feature>
<feature type="transmembrane region" description="Helical" evidence="1">
    <location>
        <begin position="309"/>
        <end position="327"/>
    </location>
</feature>
<feature type="transmembrane region" description="Helical" evidence="1">
    <location>
        <begin position="367"/>
        <end position="388"/>
    </location>
</feature>
<feature type="transmembrane region" description="Helical" evidence="1">
    <location>
        <begin position="73"/>
        <end position="93"/>
    </location>
</feature>
<sequence length="427" mass="46205">MEELEKAAPFFENDAIVLGLLMAVLAGIFYLESSGKKFWEKFFTYIPALLLCYFLPALLKWPLGLVDGEVSNLYFVASRFLLPAALILLCLGIDFKGIMRLGPKAIIMFLAGTLGIVIGGPVSLLVIEYVFPSLIPGNITLDELWRGMSTIAGSWIGGGANQTAMKEVFEVSDNIFGIMIVVDVIVANIWMGFLLYGANIRDKANKLLNADNSAILDLEKRMEDYQASVMKIPTTVETFTLMAVAFGGVALAHWGADVISPFMESHNETLVSMNLQSLTSSFFWLVIISTTVGLLLSFTKARKLEGIGATRWGSIFIYVLVATIGMKMDLEQIFQKDNIGLFVIGLTWMLVHVIILLITAKLIRAPFFFVAVGSQANVGGAASAPIVASAFNPSLASVGVLMAALGYALGTYGALFCAILMEMVAVG</sequence>
<keyword evidence="1" id="KW-0812">Transmembrane</keyword>
<feature type="transmembrane region" description="Helical" evidence="1">
    <location>
        <begin position="276"/>
        <end position="297"/>
    </location>
</feature>
<feature type="transmembrane region" description="Helical" evidence="1">
    <location>
        <begin position="339"/>
        <end position="360"/>
    </location>
</feature>
<evidence type="ECO:0000313" key="2">
    <source>
        <dbReference type="EMBL" id="MDG4946179.1"/>
    </source>
</evidence>
<dbReference type="Proteomes" id="UP001152599">
    <property type="component" value="Unassembled WGS sequence"/>
</dbReference>
<feature type="transmembrane region" description="Helical" evidence="1">
    <location>
        <begin position="43"/>
        <end position="61"/>
    </location>
</feature>
<feature type="transmembrane region" description="Helical" evidence="1">
    <location>
        <begin position="400"/>
        <end position="421"/>
    </location>
</feature>
<dbReference type="PANTHER" id="PTHR34289">
    <property type="entry name" value="PROTEIN, PUTATIVE (DUF819)-RELATED"/>
    <property type="match status" value="1"/>
</dbReference>
<name>A0A9X4N3C3_9FLAO</name>
<dbReference type="AlphaFoldDB" id="A0A9X4N3C3"/>
<dbReference type="RefSeq" id="WP_304420658.1">
    <property type="nucleotide sequence ID" value="NZ_JANCMU010000003.1"/>
</dbReference>
<accession>A0A9X4N3C3</accession>
<dbReference type="InterPro" id="IPR008537">
    <property type="entry name" value="DUF819"/>
</dbReference>
<keyword evidence="1" id="KW-1133">Transmembrane helix</keyword>
<gene>
    <name evidence="2" type="ORF">NMK71_07105</name>
</gene>
<evidence type="ECO:0000256" key="1">
    <source>
        <dbReference type="SAM" id="Phobius"/>
    </source>
</evidence>
<evidence type="ECO:0000313" key="3">
    <source>
        <dbReference type="Proteomes" id="UP001152599"/>
    </source>
</evidence>
<organism evidence="2 3">
    <name type="scientific">Profundicola chukchiensis</name>
    <dbReference type="NCBI Taxonomy" id="2961959"/>
    <lineage>
        <taxon>Bacteria</taxon>
        <taxon>Pseudomonadati</taxon>
        <taxon>Bacteroidota</taxon>
        <taxon>Flavobacteriia</taxon>
        <taxon>Flavobacteriales</taxon>
        <taxon>Weeksellaceae</taxon>
        <taxon>Profundicola</taxon>
    </lineage>
</organism>
<comment type="caution">
    <text evidence="2">The sequence shown here is derived from an EMBL/GenBank/DDBJ whole genome shotgun (WGS) entry which is preliminary data.</text>
</comment>
<keyword evidence="1" id="KW-0472">Membrane</keyword>
<feature type="transmembrane region" description="Helical" evidence="1">
    <location>
        <begin position="175"/>
        <end position="196"/>
    </location>
</feature>
<feature type="transmembrane region" description="Helical" evidence="1">
    <location>
        <begin position="105"/>
        <end position="127"/>
    </location>
</feature>
<proteinExistence type="predicted"/>
<reference evidence="2" key="1">
    <citation type="submission" date="2022-07" db="EMBL/GenBank/DDBJ databases">
        <title>Description and genome-wide analysis of Profundicola chukchiensis gen. nov., sp. nov., marine bacteria isolated from bottom sediments of the Chukchi Sea.</title>
        <authorList>
            <person name="Romanenko L."/>
            <person name="Otstavnykh N."/>
            <person name="Kurilenko V."/>
            <person name="Eremeev V."/>
            <person name="Velansky P."/>
            <person name="Mikhailov V."/>
            <person name="Isaeva M."/>
        </authorList>
    </citation>
    <scope>NUCLEOTIDE SEQUENCE</scope>
    <source>
        <strain evidence="2">KMM 9713</strain>
    </source>
</reference>
<dbReference type="PANTHER" id="PTHR34289:SF8">
    <property type="entry name" value="DUF819 DOMAIN-CONTAINING PROTEIN"/>
    <property type="match status" value="1"/>
</dbReference>
<dbReference type="Pfam" id="PF05684">
    <property type="entry name" value="DUF819"/>
    <property type="match status" value="1"/>
</dbReference>
<keyword evidence="3" id="KW-1185">Reference proteome</keyword>
<dbReference type="EMBL" id="JANCMU010000003">
    <property type="protein sequence ID" value="MDG4946179.1"/>
    <property type="molecule type" value="Genomic_DNA"/>
</dbReference>